<dbReference type="Proteomes" id="UP000321638">
    <property type="component" value="Unassembled WGS sequence"/>
</dbReference>
<dbReference type="GO" id="GO:0055085">
    <property type="term" value="P:transmembrane transport"/>
    <property type="evidence" value="ECO:0007669"/>
    <property type="project" value="InterPro"/>
</dbReference>
<keyword evidence="6 8" id="KW-1133">Transmembrane helix</keyword>
<comment type="similarity">
    <text evidence="2">Belongs to the binding-protein-dependent transport system permease family. CysTW subfamily.</text>
</comment>
<dbReference type="PROSITE" id="PS50928">
    <property type="entry name" value="ABC_TM1"/>
    <property type="match status" value="1"/>
</dbReference>
<name>A0A5C8PN11_9HYPH</name>
<evidence type="ECO:0000256" key="5">
    <source>
        <dbReference type="ARBA" id="ARBA00022692"/>
    </source>
</evidence>
<dbReference type="AlphaFoldDB" id="A0A5C8PN11"/>
<keyword evidence="11" id="KW-1185">Reference proteome</keyword>
<dbReference type="PANTHER" id="PTHR42929:SF5">
    <property type="entry name" value="ABC TRANSPORTER PERMEASE PROTEIN"/>
    <property type="match status" value="1"/>
</dbReference>
<feature type="transmembrane region" description="Helical" evidence="8">
    <location>
        <begin position="94"/>
        <end position="116"/>
    </location>
</feature>
<evidence type="ECO:0000256" key="2">
    <source>
        <dbReference type="ARBA" id="ARBA00007069"/>
    </source>
</evidence>
<feature type="transmembrane region" description="Helical" evidence="8">
    <location>
        <begin position="250"/>
        <end position="270"/>
    </location>
</feature>
<evidence type="ECO:0000256" key="4">
    <source>
        <dbReference type="ARBA" id="ARBA00022475"/>
    </source>
</evidence>
<proteinExistence type="inferred from homology"/>
<organism evidence="10 11">
    <name type="scientific">Vineibacter terrae</name>
    <dbReference type="NCBI Taxonomy" id="2586908"/>
    <lineage>
        <taxon>Bacteria</taxon>
        <taxon>Pseudomonadati</taxon>
        <taxon>Pseudomonadota</taxon>
        <taxon>Alphaproteobacteria</taxon>
        <taxon>Hyphomicrobiales</taxon>
        <taxon>Vineibacter</taxon>
    </lineage>
</organism>
<gene>
    <name evidence="10" type="ORF">FHP25_12695</name>
</gene>
<evidence type="ECO:0000313" key="10">
    <source>
        <dbReference type="EMBL" id="TXL75948.1"/>
    </source>
</evidence>
<dbReference type="Pfam" id="PF00528">
    <property type="entry name" value="BPD_transp_1"/>
    <property type="match status" value="1"/>
</dbReference>
<dbReference type="Gene3D" id="1.10.3720.10">
    <property type="entry name" value="MetI-like"/>
    <property type="match status" value="1"/>
</dbReference>
<feature type="domain" description="ABC transmembrane type-1" evidence="9">
    <location>
        <begin position="60"/>
        <end position="268"/>
    </location>
</feature>
<feature type="transmembrane region" description="Helical" evidence="8">
    <location>
        <begin position="146"/>
        <end position="168"/>
    </location>
</feature>
<dbReference type="InterPro" id="IPR035906">
    <property type="entry name" value="MetI-like_sf"/>
</dbReference>
<dbReference type="InterPro" id="IPR000515">
    <property type="entry name" value="MetI-like"/>
</dbReference>
<keyword evidence="3 8" id="KW-0813">Transport</keyword>
<dbReference type="GO" id="GO:0005886">
    <property type="term" value="C:plasma membrane"/>
    <property type="evidence" value="ECO:0007669"/>
    <property type="project" value="UniProtKB-SubCell"/>
</dbReference>
<evidence type="ECO:0000256" key="7">
    <source>
        <dbReference type="ARBA" id="ARBA00023136"/>
    </source>
</evidence>
<dbReference type="PANTHER" id="PTHR42929">
    <property type="entry name" value="INNER MEMBRANE ABC TRANSPORTER PERMEASE PROTEIN YDCU-RELATED-RELATED"/>
    <property type="match status" value="1"/>
</dbReference>
<dbReference type="OrthoDB" id="7915284at2"/>
<reference evidence="10 11" key="1">
    <citation type="submission" date="2019-06" db="EMBL/GenBank/DDBJ databases">
        <title>New taxonomy in bacterial strain CC-CFT640, isolated from vineyard.</title>
        <authorList>
            <person name="Lin S.-Y."/>
            <person name="Tsai C.-F."/>
            <person name="Young C.-C."/>
        </authorList>
    </citation>
    <scope>NUCLEOTIDE SEQUENCE [LARGE SCALE GENOMIC DNA]</scope>
    <source>
        <strain evidence="10 11">CC-CFT640</strain>
    </source>
</reference>
<protein>
    <submittedName>
        <fullName evidence="10">ABC transporter permease</fullName>
    </submittedName>
</protein>
<keyword evidence="5 8" id="KW-0812">Transmembrane</keyword>
<comment type="caution">
    <text evidence="10">The sequence shown here is derived from an EMBL/GenBank/DDBJ whole genome shotgun (WGS) entry which is preliminary data.</text>
</comment>
<evidence type="ECO:0000256" key="6">
    <source>
        <dbReference type="ARBA" id="ARBA00022989"/>
    </source>
</evidence>
<keyword evidence="4" id="KW-1003">Cell membrane</keyword>
<feature type="transmembrane region" description="Helical" evidence="8">
    <location>
        <begin position="12"/>
        <end position="35"/>
    </location>
</feature>
<accession>A0A5C8PN11</accession>
<feature type="transmembrane region" description="Helical" evidence="8">
    <location>
        <begin position="55"/>
        <end position="82"/>
    </location>
</feature>
<comment type="subcellular location">
    <subcellularLocation>
        <location evidence="1 8">Cell membrane</location>
        <topology evidence="1 8">Multi-pass membrane protein</topology>
    </subcellularLocation>
</comment>
<sequence length="280" mass="30757">MERDHATRTYWIFILIPLAVLTAFYFYPLAKVLWLSVTVPTPGFGNYEKLLSSTAIHNIMLTTLRIGVITTALSLVIGYAIAYAMLQAPPERRVWMLFIVLLSFWLSVLVRGFAWLTLLQSRGLVNTALMEMGLIDTPLPLVRNELGVVIGMVHYLIPYAVLPIFANMQGIDSRLVPAARGLGASRFTAFWRVFLPLSMPGIISAGILLFIFSLGFYITPALLGGGKTVMIAEYVAVQIMEALNWGTGSMLAVTLLVGVIALLAAVSRFANLREVFGAKS</sequence>
<dbReference type="RefSeq" id="WP_147847309.1">
    <property type="nucleotide sequence ID" value="NZ_VDUZ01000012.1"/>
</dbReference>
<dbReference type="SUPFAM" id="SSF161098">
    <property type="entry name" value="MetI-like"/>
    <property type="match status" value="1"/>
</dbReference>
<evidence type="ECO:0000313" key="11">
    <source>
        <dbReference type="Proteomes" id="UP000321638"/>
    </source>
</evidence>
<dbReference type="CDD" id="cd06261">
    <property type="entry name" value="TM_PBP2"/>
    <property type="match status" value="1"/>
</dbReference>
<evidence type="ECO:0000259" key="9">
    <source>
        <dbReference type="PROSITE" id="PS50928"/>
    </source>
</evidence>
<evidence type="ECO:0000256" key="1">
    <source>
        <dbReference type="ARBA" id="ARBA00004651"/>
    </source>
</evidence>
<dbReference type="EMBL" id="VDUZ01000012">
    <property type="protein sequence ID" value="TXL75948.1"/>
    <property type="molecule type" value="Genomic_DNA"/>
</dbReference>
<evidence type="ECO:0000256" key="8">
    <source>
        <dbReference type="RuleBase" id="RU363032"/>
    </source>
</evidence>
<evidence type="ECO:0000256" key="3">
    <source>
        <dbReference type="ARBA" id="ARBA00022448"/>
    </source>
</evidence>
<feature type="transmembrane region" description="Helical" evidence="8">
    <location>
        <begin position="189"/>
        <end position="218"/>
    </location>
</feature>
<keyword evidence="7 8" id="KW-0472">Membrane</keyword>